<keyword evidence="4" id="KW-1185">Reference proteome</keyword>
<dbReference type="Proteomes" id="UP001648503">
    <property type="component" value="Unassembled WGS sequence"/>
</dbReference>
<evidence type="ECO:0000313" key="4">
    <source>
        <dbReference type="Proteomes" id="UP001648503"/>
    </source>
</evidence>
<feature type="signal peptide" evidence="2">
    <location>
        <begin position="1"/>
        <end position="18"/>
    </location>
</feature>
<feature type="region of interest" description="Disordered" evidence="1">
    <location>
        <begin position="64"/>
        <end position="103"/>
    </location>
</feature>
<organism evidence="3 4">
    <name type="scientific">Batrachochytrium salamandrivorans</name>
    <dbReference type="NCBI Taxonomy" id="1357716"/>
    <lineage>
        <taxon>Eukaryota</taxon>
        <taxon>Fungi</taxon>
        <taxon>Fungi incertae sedis</taxon>
        <taxon>Chytridiomycota</taxon>
        <taxon>Chytridiomycota incertae sedis</taxon>
        <taxon>Chytridiomycetes</taxon>
        <taxon>Rhizophydiales</taxon>
        <taxon>Rhizophydiales incertae sedis</taxon>
        <taxon>Batrachochytrium</taxon>
    </lineage>
</organism>
<protein>
    <submittedName>
        <fullName evidence="3">Uncharacterized protein</fullName>
    </submittedName>
</protein>
<accession>A0ABQ8FFE0</accession>
<gene>
    <name evidence="3" type="ORF">BASA50_004507</name>
</gene>
<evidence type="ECO:0000256" key="2">
    <source>
        <dbReference type="SAM" id="SignalP"/>
    </source>
</evidence>
<dbReference type="EMBL" id="JAFCIX010000145">
    <property type="protein sequence ID" value="KAH6597365.1"/>
    <property type="molecule type" value="Genomic_DNA"/>
</dbReference>
<sequence length="261" mass="28638">MQFLCLFSFVVVASYAAALPQPAELSGKYPSNVNNDLASGLEARSYQPVVDTLTDSVALMSLKRRDDDSKQPQDIVPGNVQRSGVGDGPDNAPRNVKAAGKARSGPTGDGLIVYLSRSLYVSDKLKDWVNKVGSYAILVVYDSFGHTDYSTTVRPLRDTTTALTKRVRDLLKAINDGIRNITRKTGPFKVQFKSIHSSFERIFGSYQEYFAALQAQLAKVGGTENICKYLTNAREILAQFFEQQDGLYKAITGGNIVAIHE</sequence>
<comment type="caution">
    <text evidence="3">The sequence shown here is derived from an EMBL/GenBank/DDBJ whole genome shotgun (WGS) entry which is preliminary data.</text>
</comment>
<name>A0ABQ8FFE0_9FUNG</name>
<keyword evidence="2" id="KW-0732">Signal</keyword>
<proteinExistence type="predicted"/>
<feature type="chain" id="PRO_5046576397" evidence="2">
    <location>
        <begin position="19"/>
        <end position="261"/>
    </location>
</feature>
<evidence type="ECO:0000256" key="1">
    <source>
        <dbReference type="SAM" id="MobiDB-lite"/>
    </source>
</evidence>
<reference evidence="3 4" key="1">
    <citation type="submission" date="2021-02" db="EMBL/GenBank/DDBJ databases">
        <title>Variation within the Batrachochytrium salamandrivorans European outbreak.</title>
        <authorList>
            <person name="Kelly M."/>
            <person name="Pasmans F."/>
            <person name="Shea T.P."/>
            <person name="Munoz J.F."/>
            <person name="Carranza S."/>
            <person name="Cuomo C.A."/>
            <person name="Martel A."/>
        </authorList>
    </citation>
    <scope>NUCLEOTIDE SEQUENCE [LARGE SCALE GENOMIC DNA]</scope>
    <source>
        <strain evidence="3 4">AMFP18/2</strain>
    </source>
</reference>
<evidence type="ECO:0000313" key="3">
    <source>
        <dbReference type="EMBL" id="KAH6597365.1"/>
    </source>
</evidence>